<feature type="transmembrane region" description="Helical" evidence="1">
    <location>
        <begin position="103"/>
        <end position="119"/>
    </location>
</feature>
<organism evidence="2 3">
    <name type="scientific">Silvibacterium dinghuense</name>
    <dbReference type="NCBI Taxonomy" id="1560006"/>
    <lineage>
        <taxon>Bacteria</taxon>
        <taxon>Pseudomonadati</taxon>
        <taxon>Acidobacteriota</taxon>
        <taxon>Terriglobia</taxon>
        <taxon>Terriglobales</taxon>
        <taxon>Acidobacteriaceae</taxon>
        <taxon>Silvibacterium</taxon>
    </lineage>
</organism>
<keyword evidence="1" id="KW-0812">Transmembrane</keyword>
<evidence type="ECO:0000313" key="2">
    <source>
        <dbReference type="EMBL" id="RXS94959.1"/>
    </source>
</evidence>
<reference evidence="2 3" key="1">
    <citation type="journal article" date="2016" name="Int. J. Syst. Evol. Microbiol.">
        <title>Acidipila dinghuensis sp. nov., an acidobacterium isolated from forest soil.</title>
        <authorList>
            <person name="Jiang Y.W."/>
            <person name="Wang J."/>
            <person name="Chen M.H."/>
            <person name="Lv Y.Y."/>
            <person name="Qiu L.H."/>
        </authorList>
    </citation>
    <scope>NUCLEOTIDE SEQUENCE [LARGE SCALE GENOMIC DNA]</scope>
    <source>
        <strain evidence="2 3">DHOF10</strain>
    </source>
</reference>
<feature type="transmembrane region" description="Helical" evidence="1">
    <location>
        <begin position="70"/>
        <end position="88"/>
    </location>
</feature>
<keyword evidence="1" id="KW-1133">Transmembrane helix</keyword>
<comment type="caution">
    <text evidence="2">The sequence shown here is derived from an EMBL/GenBank/DDBJ whole genome shotgun (WGS) entry which is preliminary data.</text>
</comment>
<feature type="transmembrane region" description="Helical" evidence="1">
    <location>
        <begin position="12"/>
        <end position="39"/>
    </location>
</feature>
<dbReference type="EMBL" id="SDMK01000002">
    <property type="protein sequence ID" value="RXS94959.1"/>
    <property type="molecule type" value="Genomic_DNA"/>
</dbReference>
<evidence type="ECO:0000256" key="1">
    <source>
        <dbReference type="SAM" id="Phobius"/>
    </source>
</evidence>
<dbReference type="AlphaFoldDB" id="A0A4Q1SCK1"/>
<sequence length="127" mass="14271">MVSNVRRFIESSFLVMASMVMLSITFIKAFWLLMGILALDAGPLPKIYIINLVQVPAYLASALTAWRWPWVAECVAGLTFIAVITKVIPPPIYPYQGYLSEEYAFIAAANVAFITTMFMKRSKIERA</sequence>
<dbReference type="Proteomes" id="UP000290253">
    <property type="component" value="Unassembled WGS sequence"/>
</dbReference>
<name>A0A4Q1SCK1_9BACT</name>
<dbReference type="RefSeq" id="WP_129208128.1">
    <property type="nucleotide sequence ID" value="NZ_BMGU01000003.1"/>
</dbReference>
<proteinExistence type="predicted"/>
<feature type="transmembrane region" description="Helical" evidence="1">
    <location>
        <begin position="45"/>
        <end position="63"/>
    </location>
</feature>
<keyword evidence="1" id="KW-0472">Membrane</keyword>
<keyword evidence="3" id="KW-1185">Reference proteome</keyword>
<gene>
    <name evidence="2" type="ORF">ESZ00_10000</name>
</gene>
<protein>
    <submittedName>
        <fullName evidence="2">Uncharacterized protein</fullName>
    </submittedName>
</protein>
<accession>A0A4Q1SCK1</accession>
<evidence type="ECO:0000313" key="3">
    <source>
        <dbReference type="Proteomes" id="UP000290253"/>
    </source>
</evidence>